<proteinExistence type="predicted"/>
<accession>A0A1L7WTR5</accession>
<protein>
    <submittedName>
        <fullName evidence="2">Uncharacterized protein</fullName>
    </submittedName>
</protein>
<dbReference type="EMBL" id="FJOG01000007">
    <property type="protein sequence ID" value="CZR56174.1"/>
    <property type="molecule type" value="Genomic_DNA"/>
</dbReference>
<feature type="region of interest" description="Disordered" evidence="1">
    <location>
        <begin position="228"/>
        <end position="260"/>
    </location>
</feature>
<evidence type="ECO:0000313" key="2">
    <source>
        <dbReference type="EMBL" id="CZR56174.1"/>
    </source>
</evidence>
<evidence type="ECO:0000256" key="1">
    <source>
        <dbReference type="SAM" id="MobiDB-lite"/>
    </source>
</evidence>
<evidence type="ECO:0000313" key="3">
    <source>
        <dbReference type="Proteomes" id="UP000184330"/>
    </source>
</evidence>
<gene>
    <name evidence="2" type="ORF">PAC_06062</name>
</gene>
<sequence length="787" mass="88851">MSSAINTPARKHRSRHRAEYEFVPRTPGNVFSMELGTPASYGAMFFEPPRQSIQSPLGYSFGAEGLSVRDSAPWPQDALQDSYIPDSYFGSIDFPQDDLEATNSEYVYSNTTGHADFIPGSRERGPDLYHQRNHHSPQSSMMTIGNTWSSNNIPRTTPSQTEVPLANNVFNWVANSINTTLPPEITINSPFDDMPPPSHFSNPLYPPQPEPGPVAAFKVRGSNYHWDSYTSPSSERNFQTPSSSLSTNGEDFGRSGGRIDLFDRDYGGSLSTNASTFTDDQMGPTFQLSGYTPQSSLSDDQSTGLYNLSGIINTDNTICSDEGDEHENIRGNLTAQAPSLASNRPRTTLLILPAPPKNQDGVVVFGPKPPTSRNVCNQRKLSPTSRVHAKAVRDVGACLICRYRYKTTCSPGIPCSRCEKIVGHREYLLESKELTSGICIRVDLQSYRKTVPDLYDTATRTYNLPIKPYALMRKIVIGHVVVRTGHKRCVYFPSKLPLAVDVQDCEFIGHGLGRRTRWEEHSESMPSYRIDDATLPSAAKLDEWGRNVTAELSTQLLDFQPDIRDKFLFDYFNMMPLSGIHELVNLTIRMITLSWWLQGSHPTVYPADLEDGSSLFSISDGRIEQMLSPIARGQLRTIAAKGMEETEKRLLAFFDAAIKTQPDHAIIVGICLWRLAMLYRTMMKRYKLILQDARVDRRREKQKVMYEAMTTGYSLVYRGSASPYSPHWRIKDHMGTFGRNKALASTFLQLKNEEERFYEENKNDDDDSHARKLCWERITKNQKRMRV</sequence>
<dbReference type="OrthoDB" id="3555584at2759"/>
<keyword evidence="3" id="KW-1185">Reference proteome</keyword>
<reference evidence="2 3" key="1">
    <citation type="submission" date="2016-03" db="EMBL/GenBank/DDBJ databases">
        <authorList>
            <person name="Ploux O."/>
        </authorList>
    </citation>
    <scope>NUCLEOTIDE SEQUENCE [LARGE SCALE GENOMIC DNA]</scope>
    <source>
        <strain evidence="2 3">UAMH 11012</strain>
    </source>
</reference>
<organism evidence="2 3">
    <name type="scientific">Phialocephala subalpina</name>
    <dbReference type="NCBI Taxonomy" id="576137"/>
    <lineage>
        <taxon>Eukaryota</taxon>
        <taxon>Fungi</taxon>
        <taxon>Dikarya</taxon>
        <taxon>Ascomycota</taxon>
        <taxon>Pezizomycotina</taxon>
        <taxon>Leotiomycetes</taxon>
        <taxon>Helotiales</taxon>
        <taxon>Mollisiaceae</taxon>
        <taxon>Phialocephala</taxon>
        <taxon>Phialocephala fortinii species complex</taxon>
    </lineage>
</organism>
<name>A0A1L7WTR5_9HELO</name>
<feature type="region of interest" description="Disordered" evidence="1">
    <location>
        <begin position="273"/>
        <end position="300"/>
    </location>
</feature>
<dbReference type="AlphaFoldDB" id="A0A1L7WTR5"/>
<feature type="compositionally biased region" description="Polar residues" evidence="1">
    <location>
        <begin position="228"/>
        <end position="249"/>
    </location>
</feature>
<dbReference type="Proteomes" id="UP000184330">
    <property type="component" value="Unassembled WGS sequence"/>
</dbReference>